<evidence type="ECO:0000313" key="2">
    <source>
        <dbReference type="Proteomes" id="UP001204615"/>
    </source>
</evidence>
<reference evidence="1 2" key="1">
    <citation type="submission" date="2022-06" db="EMBL/GenBank/DDBJ databases">
        <title>Dyella sp. Sa strain:Sa Genome sequencing.</title>
        <authorList>
            <person name="Park S."/>
        </authorList>
    </citation>
    <scope>NUCLEOTIDE SEQUENCE [LARGE SCALE GENOMIC DNA]</scope>
    <source>
        <strain evidence="1 2">Sa</strain>
    </source>
</reference>
<comment type="caution">
    <text evidence="1">The sequence shown here is derived from an EMBL/GenBank/DDBJ whole genome shotgun (WGS) entry which is preliminary data.</text>
</comment>
<organism evidence="1 2">
    <name type="scientific">Dyella lutea</name>
    <dbReference type="NCBI Taxonomy" id="2950441"/>
    <lineage>
        <taxon>Bacteria</taxon>
        <taxon>Pseudomonadati</taxon>
        <taxon>Pseudomonadota</taxon>
        <taxon>Gammaproteobacteria</taxon>
        <taxon>Lysobacterales</taxon>
        <taxon>Rhodanobacteraceae</taxon>
        <taxon>Dyella</taxon>
    </lineage>
</organism>
<evidence type="ECO:0000313" key="1">
    <source>
        <dbReference type="EMBL" id="MCP1376020.1"/>
    </source>
</evidence>
<evidence type="ECO:0008006" key="3">
    <source>
        <dbReference type="Google" id="ProtNLM"/>
    </source>
</evidence>
<accession>A0ABT1FF66</accession>
<keyword evidence="2" id="KW-1185">Reference proteome</keyword>
<name>A0ABT1FF66_9GAMM</name>
<proteinExistence type="predicted"/>
<dbReference type="EMBL" id="JAMZEK010000004">
    <property type="protein sequence ID" value="MCP1376020.1"/>
    <property type="molecule type" value="Genomic_DNA"/>
</dbReference>
<protein>
    <recommendedName>
        <fullName evidence="3">Lipoprotein</fullName>
    </recommendedName>
</protein>
<dbReference type="Proteomes" id="UP001204615">
    <property type="component" value="Unassembled WGS sequence"/>
</dbReference>
<gene>
    <name evidence="1" type="ORF">NC595_18380</name>
</gene>
<dbReference type="RefSeq" id="WP_253568811.1">
    <property type="nucleotide sequence ID" value="NZ_JAMZEK010000004.1"/>
</dbReference>
<sequence length="152" mass="16563">MENGNACDVLATWQLRWIGQGMDAWEAGADWPQVPTLRQAGGAVTTKPAAKNNPFHNRRPRRHHRRELMRNRSLLLAIALLALTACTDNETAARALHGAGYSDVQLTGYRWIGCGKDDDFSTGFKAKGPTGVPVTGVVCSSWFGKGATVRQD</sequence>